<evidence type="ECO:0000313" key="2">
    <source>
        <dbReference type="EMBL" id="SET68691.1"/>
    </source>
</evidence>
<proteinExistence type="predicted"/>
<keyword evidence="1" id="KW-0472">Membrane</keyword>
<evidence type="ECO:0000256" key="1">
    <source>
        <dbReference type="SAM" id="Phobius"/>
    </source>
</evidence>
<keyword evidence="1" id="KW-0812">Transmembrane</keyword>
<organism evidence="2 3">
    <name type="scientific">Thomasclavelia cocleata</name>
    <dbReference type="NCBI Taxonomy" id="69824"/>
    <lineage>
        <taxon>Bacteria</taxon>
        <taxon>Bacillati</taxon>
        <taxon>Bacillota</taxon>
        <taxon>Erysipelotrichia</taxon>
        <taxon>Erysipelotrichales</taxon>
        <taxon>Coprobacillaceae</taxon>
        <taxon>Thomasclavelia</taxon>
    </lineage>
</organism>
<dbReference type="EMBL" id="FOIN01000028">
    <property type="protein sequence ID" value="SET68691.1"/>
    <property type="molecule type" value="Genomic_DNA"/>
</dbReference>
<dbReference type="AlphaFoldDB" id="A0A1I0GCI8"/>
<keyword evidence="1" id="KW-1133">Transmembrane helix</keyword>
<dbReference type="Proteomes" id="UP000198558">
    <property type="component" value="Unassembled WGS sequence"/>
</dbReference>
<dbReference type="GeneID" id="78288966"/>
<reference evidence="3" key="1">
    <citation type="submission" date="2016-10" db="EMBL/GenBank/DDBJ databases">
        <authorList>
            <person name="Varghese N."/>
            <person name="Submissions S."/>
        </authorList>
    </citation>
    <scope>NUCLEOTIDE SEQUENCE [LARGE SCALE GENOMIC DNA]</scope>
    <source>
        <strain evidence="3">DSM 1551</strain>
    </source>
</reference>
<gene>
    <name evidence="2" type="ORF">SAMN04489758_12830</name>
</gene>
<dbReference type="RefSeq" id="WP_092355148.1">
    <property type="nucleotide sequence ID" value="NZ_FOIN01000028.1"/>
</dbReference>
<evidence type="ECO:0000313" key="3">
    <source>
        <dbReference type="Proteomes" id="UP000198558"/>
    </source>
</evidence>
<feature type="transmembrane region" description="Helical" evidence="1">
    <location>
        <begin position="34"/>
        <end position="56"/>
    </location>
</feature>
<name>A0A1I0GCI8_9FIRM</name>
<protein>
    <submittedName>
        <fullName evidence="2">Uncharacterized protein</fullName>
    </submittedName>
</protein>
<sequence length="151" mass="17341">MLSLIFIISLILAVILFKKTSRNCKYEGLYFTGAILNVALAIILGFLILDIIVYYIDVFNVDKKIDIYIEENKKIESDVSIAVGNYQIYENSTFKEIIDNPTVLAVVCPELKSNELVLKQVDLYIENSQKIKDLKLMKVTKDIYKFLLYLG</sequence>
<keyword evidence="3" id="KW-1185">Reference proteome</keyword>
<accession>A0A1I0GCI8</accession>